<feature type="transmembrane region" description="Helical" evidence="1">
    <location>
        <begin position="107"/>
        <end position="130"/>
    </location>
</feature>
<feature type="transmembrane region" description="Helical" evidence="1">
    <location>
        <begin position="136"/>
        <end position="155"/>
    </location>
</feature>
<keyword evidence="1" id="KW-0472">Membrane</keyword>
<protein>
    <recommendedName>
        <fullName evidence="4">DUF1189 domain-containing protein</fullName>
    </recommendedName>
</protein>
<name>A0A221M828_9BACI</name>
<evidence type="ECO:0000256" key="1">
    <source>
        <dbReference type="SAM" id="Phobius"/>
    </source>
</evidence>
<sequence>MIFWKAFLHSIKLPSKNAVFQLNRIGMDITVVYMFIIMAIVAIPAFLGRITELNDPGSDMGIFFLLIFFFMFYYLPLTIIVFVTLSVVAYSFTWVAKSLNRKIRFPLLWKIAAYATTIPFLIYTITALLFSTDDSMLWVFFIYSLFVLLKTILVYPKRKKRTG</sequence>
<keyword evidence="1" id="KW-0812">Transmembrane</keyword>
<proteinExistence type="predicted"/>
<gene>
    <name evidence="2" type="ORF">CFK40_01765</name>
</gene>
<dbReference type="RefSeq" id="WP_089530386.1">
    <property type="nucleotide sequence ID" value="NZ_CP022437.1"/>
</dbReference>
<dbReference type="EMBL" id="CP022437">
    <property type="protein sequence ID" value="ASN03816.1"/>
    <property type="molecule type" value="Genomic_DNA"/>
</dbReference>
<keyword evidence="1" id="KW-1133">Transmembrane helix</keyword>
<feature type="transmembrane region" description="Helical" evidence="1">
    <location>
        <begin position="31"/>
        <end position="50"/>
    </location>
</feature>
<evidence type="ECO:0008006" key="4">
    <source>
        <dbReference type="Google" id="ProtNLM"/>
    </source>
</evidence>
<organism evidence="2 3">
    <name type="scientific">Virgibacillus necropolis</name>
    <dbReference type="NCBI Taxonomy" id="163877"/>
    <lineage>
        <taxon>Bacteria</taxon>
        <taxon>Bacillati</taxon>
        <taxon>Bacillota</taxon>
        <taxon>Bacilli</taxon>
        <taxon>Bacillales</taxon>
        <taxon>Bacillaceae</taxon>
        <taxon>Virgibacillus</taxon>
    </lineage>
</organism>
<evidence type="ECO:0000313" key="3">
    <source>
        <dbReference type="Proteomes" id="UP000204391"/>
    </source>
</evidence>
<evidence type="ECO:0000313" key="2">
    <source>
        <dbReference type="EMBL" id="ASN03816.1"/>
    </source>
</evidence>
<dbReference type="AlphaFoldDB" id="A0A221M828"/>
<feature type="transmembrane region" description="Helical" evidence="1">
    <location>
        <begin position="62"/>
        <end position="95"/>
    </location>
</feature>
<dbReference type="Proteomes" id="UP000204391">
    <property type="component" value="Chromosome"/>
</dbReference>
<keyword evidence="3" id="KW-1185">Reference proteome</keyword>
<reference evidence="2 3" key="1">
    <citation type="journal article" date="2003" name="Int. J. Syst. Evol. Microbiol.">
        <title>Virgibacillus carmonensis sp. nov., Virgibacillus necropolis sp. nov. and Virgibacillus picturae sp. nov., three novel species isolated from deteriorated mural paintings, transfer of the species of the genus salibacillus to Virgibacillus, as Virgibacillus marismortui comb. nov. and Virgibacillus salexigens comb. nov., and emended description of the genus Virgibacillus.</title>
        <authorList>
            <person name="Heyrman J."/>
            <person name="Logan N.A."/>
            <person name="Busse H.J."/>
            <person name="Balcaen A."/>
            <person name="Lebbe L."/>
            <person name="Rodriguez-Diaz M."/>
            <person name="Swings J."/>
            <person name="De Vos P."/>
        </authorList>
    </citation>
    <scope>NUCLEOTIDE SEQUENCE [LARGE SCALE GENOMIC DNA]</scope>
    <source>
        <strain evidence="2 3">LMG 19488</strain>
    </source>
</reference>
<accession>A0A221M828</accession>
<dbReference type="KEGG" id="vne:CFK40_01765"/>
<dbReference type="OrthoDB" id="2884954at2"/>